<reference evidence="6 7" key="1">
    <citation type="journal article" date="2013" name="Genome Announc.">
        <title>Draft Genome Sequence of Staphylococcus simulans UMC-CNS-990, Isolated from a Case of Chronic Bovine Mastitis.</title>
        <authorList>
            <person name="Calcutt M.J."/>
            <person name="Foecking M.F."/>
            <person name="Hsieh H.Y."/>
            <person name="Perry J."/>
            <person name="Stewart G.C."/>
            <person name="Middleton J.R."/>
        </authorList>
    </citation>
    <scope>NUCLEOTIDE SEQUENCE [LARGE SCALE GENOMIC DNA]</scope>
    <source>
        <strain evidence="6 7">UMC-CNS-990</strain>
    </source>
</reference>
<comment type="cofactor">
    <cofactor evidence="4">
        <name>Zn(2+)</name>
        <dbReference type="ChEBI" id="CHEBI:29105"/>
    </cofactor>
    <text evidence="4">Binds 1 zinc ion.</text>
</comment>
<comment type="caution">
    <text evidence="6">The sequence shown here is derived from an EMBL/GenBank/DDBJ whole genome shotgun (WGS) entry which is preliminary data.</text>
</comment>
<keyword evidence="7" id="KW-1185">Reference proteome</keyword>
<dbReference type="SMART" id="SM00731">
    <property type="entry name" value="SprT"/>
    <property type="match status" value="1"/>
</dbReference>
<dbReference type="InterPro" id="IPR006640">
    <property type="entry name" value="SprT-like_domain"/>
</dbReference>
<feature type="binding site" evidence="4">
    <location>
        <position position="67"/>
    </location>
    <ligand>
        <name>Zn(2+)</name>
        <dbReference type="ChEBI" id="CHEBI:29105"/>
    </ligand>
</feature>
<evidence type="ECO:0000256" key="4">
    <source>
        <dbReference type="HAMAP-Rule" id="MF_00745"/>
    </source>
</evidence>
<dbReference type="Pfam" id="PF10263">
    <property type="entry name" value="SprT-like"/>
    <property type="match status" value="1"/>
</dbReference>
<comment type="similarity">
    <text evidence="4">Belongs to the SprT family.</text>
</comment>
<evidence type="ECO:0000256" key="1">
    <source>
        <dbReference type="ARBA" id="ARBA00022490"/>
    </source>
</evidence>
<dbReference type="Proteomes" id="UP000017131">
    <property type="component" value="Unassembled WGS sequence"/>
</dbReference>
<name>A0ABP2YQS6_STASI</name>
<dbReference type="NCBIfam" id="NF003339">
    <property type="entry name" value="PRK04351.1"/>
    <property type="match status" value="1"/>
</dbReference>
<dbReference type="EMBL" id="AXDY01000013">
    <property type="protein sequence ID" value="ERS92485.1"/>
    <property type="molecule type" value="Genomic_DNA"/>
</dbReference>
<keyword evidence="1 4" id="KW-0963">Cytoplasm</keyword>
<proteinExistence type="inferred from homology"/>
<evidence type="ECO:0000256" key="2">
    <source>
        <dbReference type="ARBA" id="ARBA00022723"/>
    </source>
</evidence>
<evidence type="ECO:0000259" key="5">
    <source>
        <dbReference type="SMART" id="SM00731"/>
    </source>
</evidence>
<protein>
    <recommendedName>
        <fullName evidence="4">Protein SprT-like</fullName>
    </recommendedName>
</protein>
<dbReference type="RefSeq" id="WP_023016094.1">
    <property type="nucleotide sequence ID" value="NZ_AXDY01000013.1"/>
</dbReference>
<dbReference type="HAMAP" id="MF_00745">
    <property type="entry name" value="SprT_like"/>
    <property type="match status" value="1"/>
</dbReference>
<keyword evidence="3 4" id="KW-0862">Zinc</keyword>
<evidence type="ECO:0000256" key="3">
    <source>
        <dbReference type="ARBA" id="ARBA00022833"/>
    </source>
</evidence>
<comment type="subcellular location">
    <subcellularLocation>
        <location evidence="4">Cytoplasm</location>
    </subcellularLocation>
</comment>
<dbReference type="InterPro" id="IPR023524">
    <property type="entry name" value="Uncharacterised_SprT-like"/>
</dbReference>
<accession>A0ABP2YQS6</accession>
<keyword evidence="2 4" id="KW-0479">Metal-binding</keyword>
<organism evidence="6 7">
    <name type="scientific">Staphylococcus simulans UMC-CNS-990</name>
    <dbReference type="NCBI Taxonomy" id="1405498"/>
    <lineage>
        <taxon>Bacteria</taxon>
        <taxon>Bacillati</taxon>
        <taxon>Bacillota</taxon>
        <taxon>Bacilli</taxon>
        <taxon>Bacillales</taxon>
        <taxon>Staphylococcaceae</taxon>
        <taxon>Staphylococcus</taxon>
    </lineage>
</organism>
<evidence type="ECO:0000313" key="7">
    <source>
        <dbReference type="Proteomes" id="UP000017131"/>
    </source>
</evidence>
<feature type="active site" evidence="4">
    <location>
        <position position="68"/>
    </location>
</feature>
<sequence length="150" mass="17891">MDNEKLQQLTEKISRQSFGWEFKHEAYFNNRLRTTGGRYLLQSHNIEINPKQYEQFGEAAIIDIIKHELCHYHLHLQKRGYQHKDKDFKKLSQKVGAPRFCSAVKSYEERANYVYQCQSCKKSFLRIKKVNTRKMVCGHCHGKLKLQKKL</sequence>
<evidence type="ECO:0000313" key="6">
    <source>
        <dbReference type="EMBL" id="ERS92485.1"/>
    </source>
</evidence>
<feature type="binding site" evidence="4">
    <location>
        <position position="71"/>
    </location>
    <ligand>
        <name>Zn(2+)</name>
        <dbReference type="ChEBI" id="CHEBI:29105"/>
    </ligand>
</feature>
<gene>
    <name evidence="6" type="ORF">SSIM_11450</name>
</gene>
<feature type="domain" description="SprT-like" evidence="5">
    <location>
        <begin position="4"/>
        <end position="147"/>
    </location>
</feature>